<dbReference type="PROSITE" id="PS51212">
    <property type="entry name" value="WSC"/>
    <property type="match status" value="1"/>
</dbReference>
<organism evidence="4">
    <name type="scientific">Phallusia mammillata</name>
    <dbReference type="NCBI Taxonomy" id="59560"/>
    <lineage>
        <taxon>Eukaryota</taxon>
        <taxon>Metazoa</taxon>
        <taxon>Chordata</taxon>
        <taxon>Tunicata</taxon>
        <taxon>Ascidiacea</taxon>
        <taxon>Phlebobranchia</taxon>
        <taxon>Ascidiidae</taxon>
        <taxon>Phallusia</taxon>
    </lineage>
</organism>
<evidence type="ECO:0000313" key="4">
    <source>
        <dbReference type="EMBL" id="CAB3267771.1"/>
    </source>
</evidence>
<evidence type="ECO:0000259" key="3">
    <source>
        <dbReference type="PROSITE" id="PS51212"/>
    </source>
</evidence>
<proteinExistence type="evidence at transcript level"/>
<feature type="domain" description="WSC" evidence="3">
    <location>
        <begin position="98"/>
        <end position="191"/>
    </location>
</feature>
<protein>
    <submittedName>
        <fullName evidence="4">WSC domain-containing protein 1-like</fullName>
    </submittedName>
</protein>
<accession>A0A6F9DX75</accession>
<dbReference type="PANTHER" id="PTHR45964:SF9">
    <property type="entry name" value="SULFOTRANSFERASE"/>
    <property type="match status" value="1"/>
</dbReference>
<evidence type="ECO:0000256" key="1">
    <source>
        <dbReference type="ARBA" id="ARBA00010236"/>
    </source>
</evidence>
<dbReference type="Gene3D" id="3.40.50.300">
    <property type="entry name" value="P-loop containing nucleotide triphosphate hydrolases"/>
    <property type="match status" value="1"/>
</dbReference>
<dbReference type="AlphaFoldDB" id="A0A6F9DX75"/>
<evidence type="ECO:0000256" key="2">
    <source>
        <dbReference type="ARBA" id="ARBA00022737"/>
    </source>
</evidence>
<dbReference type="Pfam" id="PF00685">
    <property type="entry name" value="Sulfotransfer_1"/>
    <property type="match status" value="1"/>
</dbReference>
<dbReference type="InterPro" id="IPR002889">
    <property type="entry name" value="WSC_carb-bd"/>
</dbReference>
<dbReference type="Pfam" id="PF01822">
    <property type="entry name" value="WSC"/>
    <property type="match status" value="1"/>
</dbReference>
<dbReference type="SUPFAM" id="SSF52540">
    <property type="entry name" value="P-loop containing nucleoside triphosphate hydrolases"/>
    <property type="match status" value="1"/>
</dbReference>
<dbReference type="GO" id="GO:0008146">
    <property type="term" value="F:sulfotransferase activity"/>
    <property type="evidence" value="ECO:0007669"/>
    <property type="project" value="InterPro"/>
</dbReference>
<dbReference type="EMBL" id="LR791909">
    <property type="protein sequence ID" value="CAB3267771.1"/>
    <property type="molecule type" value="mRNA"/>
</dbReference>
<dbReference type="InterPro" id="IPR027417">
    <property type="entry name" value="P-loop_NTPase"/>
</dbReference>
<dbReference type="InterPro" id="IPR000863">
    <property type="entry name" value="Sulfotransferase_dom"/>
</dbReference>
<keyword evidence="2" id="KW-0677">Repeat</keyword>
<gene>
    <name evidence="4" type="primary">Wscd1-003</name>
</gene>
<sequence>MNVFRLRQTRFLFLLCLVGYGVVYATVKNIHWKKSHELTNVGRAAKGVVMMDEVILQNPTIPSQKILQTPVETSFTTSKQSSTSVEAVEPEIKGTFCEFIDLGCFQPLMFSSKSGIGLIITNMTQNKCAMHCHNTKNSYAGLTKGDTCFCHFDVGGLVNIRLASDECKVPCQGKSDENCGGAKDIRALRIKSGCIPAPFKDSLVDSRSIGCFSTPSSDSGFSKHRAMTATRCTERCEFMRLPVAAFKSPDQCFCGKMTDRFNLTHKLSNCEIVDAVQAYRTLVEDKRCGNIKILPRGNYVRTWLGSCPGSGNTWTRYLLEKATGYYGGSAYGERIMHLSGFLGEMFPIGEGRTDFVKNHLMDPKRPDLQQVVLVIRNPYNAFISDFHRVSTKGNHTGRADRKTFDLNFLKYVQSTINYWMRMPENLLESKKPFLIIFYEHLVEDPITNVRKMVEFFPNKLLHPADLESRLACLSQELKGSYKRKSAKLTFNPYTSEMTKAMNEAIAYARRTLIEAGVKPVMPDYETAGPDVDVTVT</sequence>
<name>A0A6F9DX75_9ASCI</name>
<dbReference type="InterPro" id="IPR051589">
    <property type="entry name" value="Sialate-O-sulfotransferase"/>
</dbReference>
<dbReference type="PANTHER" id="PTHR45964">
    <property type="entry name" value="WSCD FAMILY MEMBER CG9164"/>
    <property type="match status" value="1"/>
</dbReference>
<comment type="similarity">
    <text evidence="1">Belongs to the WSCD family.</text>
</comment>
<reference evidence="4" key="1">
    <citation type="submission" date="2020-04" db="EMBL/GenBank/DDBJ databases">
        <authorList>
            <person name="Neveu A P."/>
        </authorList>
    </citation>
    <scope>NUCLEOTIDE SEQUENCE</scope>
    <source>
        <tissue evidence="4">Whole embryo</tissue>
    </source>
</reference>